<dbReference type="Gene3D" id="1.10.1200.10">
    <property type="entry name" value="ACP-like"/>
    <property type="match status" value="1"/>
</dbReference>
<dbReference type="Pfam" id="PF19468">
    <property type="entry name" value="DUF6005"/>
    <property type="match status" value="1"/>
</dbReference>
<protein>
    <submittedName>
        <fullName evidence="2">Phosphopantetheine-binding protein</fullName>
    </submittedName>
</protein>
<dbReference type="InterPro" id="IPR009081">
    <property type="entry name" value="PP-bd_ACP"/>
</dbReference>
<dbReference type="InterPro" id="IPR046047">
    <property type="entry name" value="DUF6005"/>
</dbReference>
<dbReference type="AlphaFoldDB" id="A0A1J4QGI0"/>
<reference evidence="2 3" key="1">
    <citation type="submission" date="2016-07" db="EMBL/GenBank/DDBJ databases">
        <title>Draft Genome Sequence of Oceanisphaera psychrotolerans, isolated from coastal sediment samples.</title>
        <authorList>
            <person name="Zhuo S."/>
            <person name="Ruan Z."/>
        </authorList>
    </citation>
    <scope>NUCLEOTIDE SEQUENCE [LARGE SCALE GENOMIC DNA]</scope>
    <source>
        <strain evidence="2 3">LAM-WHM-ZC</strain>
    </source>
</reference>
<comment type="caution">
    <text evidence="2">The sequence shown here is derived from an EMBL/GenBank/DDBJ whole genome shotgun (WGS) entry which is preliminary data.</text>
</comment>
<dbReference type="SUPFAM" id="SSF47336">
    <property type="entry name" value="ACP-like"/>
    <property type="match status" value="1"/>
</dbReference>
<sequence length="445" mass="50647">MEQQDIITAIHRVLRDSLNHPHLAGFGPEARLNEDLYLDSVQVLQLLLHLELDWGLEIPEQAFGQDDFNTVASLAAFLARNAGEAERAMARVSAPAITDHEQGEGVHGEDYVDIKVHCFVSCVCDALKQAGIDHRPYYFSVWDADFAIEPGWVLSYHAPSINHDFFRHWFERLYGIPLQQWYRPDASRAENIATLCELVEQRPATGSVMVMLDLYQLPERENKFNQSPFPHYVLLETTADPEIWLMRDPDYRWEGELPRARILQAVDQPTVAGGWRFDRAPVRPPVPAVVRDYFLACFRPECNGLTEGVRRILDAHLNGTDGVRLGNLDHALRELPVISVRKYGYEHAFAFFWRELKLADADFECWCEVIESLIQGFKALHYQLMKLGQRGDPELVPAIVRQLDTLDETEFRLKRGLAAVFADWCAHHDLADGSAAATETMEGVA</sequence>
<name>A0A1J4QGI0_9GAMM</name>
<proteinExistence type="predicted"/>
<dbReference type="EMBL" id="MDKE01000015">
    <property type="protein sequence ID" value="OIN10440.1"/>
    <property type="molecule type" value="Genomic_DNA"/>
</dbReference>
<dbReference type="RefSeq" id="WP_071472413.1">
    <property type="nucleotide sequence ID" value="NZ_MDKE01000015.1"/>
</dbReference>
<keyword evidence="3" id="KW-1185">Reference proteome</keyword>
<accession>A0A1J4QGI0</accession>
<evidence type="ECO:0000313" key="2">
    <source>
        <dbReference type="EMBL" id="OIN10440.1"/>
    </source>
</evidence>
<dbReference type="PROSITE" id="PS50075">
    <property type="entry name" value="CARRIER"/>
    <property type="match status" value="1"/>
</dbReference>
<feature type="domain" description="Carrier" evidence="1">
    <location>
        <begin position="1"/>
        <end position="82"/>
    </location>
</feature>
<dbReference type="Proteomes" id="UP000243073">
    <property type="component" value="Unassembled WGS sequence"/>
</dbReference>
<dbReference type="STRING" id="1414654.BFR47_12965"/>
<organism evidence="2 3">
    <name type="scientific">Oceanisphaera psychrotolerans</name>
    <dbReference type="NCBI Taxonomy" id="1414654"/>
    <lineage>
        <taxon>Bacteria</taxon>
        <taxon>Pseudomonadati</taxon>
        <taxon>Pseudomonadota</taxon>
        <taxon>Gammaproteobacteria</taxon>
        <taxon>Aeromonadales</taxon>
        <taxon>Aeromonadaceae</taxon>
        <taxon>Oceanisphaera</taxon>
    </lineage>
</organism>
<gene>
    <name evidence="2" type="ORF">BFR47_12965</name>
</gene>
<dbReference type="InterPro" id="IPR036736">
    <property type="entry name" value="ACP-like_sf"/>
</dbReference>
<dbReference type="OrthoDB" id="177586at2"/>
<evidence type="ECO:0000259" key="1">
    <source>
        <dbReference type="PROSITE" id="PS50075"/>
    </source>
</evidence>
<evidence type="ECO:0000313" key="3">
    <source>
        <dbReference type="Proteomes" id="UP000243073"/>
    </source>
</evidence>